<dbReference type="InterPro" id="IPR039076">
    <property type="entry name" value="DivIC"/>
</dbReference>
<feature type="region of interest" description="Disordered" evidence="2">
    <location>
        <begin position="1"/>
        <end position="36"/>
    </location>
</feature>
<sequence length="134" mass="15307">MQQSKTNNHRNNEKIVYLPNQRGQHRNVSADPAEVNNKPKKAFKMQTLGVLAIGIIGVTLATVPLVQAYLESDALTQELATAKELEKEAMQENIQAQEEYKHMQDPEYLADVARRDYYYSKPGEIIFELDDVQE</sequence>
<feature type="coiled-coil region" evidence="1">
    <location>
        <begin position="72"/>
        <end position="99"/>
    </location>
</feature>
<name>A0A5R9DW87_9LACT</name>
<evidence type="ECO:0000256" key="3">
    <source>
        <dbReference type="SAM" id="Phobius"/>
    </source>
</evidence>
<dbReference type="PANTHER" id="PTHR40027:SF1">
    <property type="entry name" value="CELL DIVISION PROTEIN DIVIC"/>
    <property type="match status" value="1"/>
</dbReference>
<dbReference type="RefSeq" id="WP_138404419.1">
    <property type="nucleotide sequence ID" value="NZ_VBSP01000015.1"/>
</dbReference>
<dbReference type="EMBL" id="VBSP01000015">
    <property type="protein sequence ID" value="TLQ41518.1"/>
    <property type="molecule type" value="Genomic_DNA"/>
</dbReference>
<accession>A0A5R9DW87</accession>
<evidence type="ECO:0000256" key="1">
    <source>
        <dbReference type="SAM" id="Coils"/>
    </source>
</evidence>
<keyword evidence="3" id="KW-0812">Transmembrane</keyword>
<feature type="transmembrane region" description="Helical" evidence="3">
    <location>
        <begin position="48"/>
        <end position="70"/>
    </location>
</feature>
<dbReference type="Pfam" id="PF04977">
    <property type="entry name" value="DivIC"/>
    <property type="match status" value="1"/>
</dbReference>
<evidence type="ECO:0008006" key="6">
    <source>
        <dbReference type="Google" id="ProtNLM"/>
    </source>
</evidence>
<organism evidence="4 5">
    <name type="scientific">Ruoffia tabacinasalis</name>
    <dbReference type="NCBI Taxonomy" id="87458"/>
    <lineage>
        <taxon>Bacteria</taxon>
        <taxon>Bacillati</taxon>
        <taxon>Bacillota</taxon>
        <taxon>Bacilli</taxon>
        <taxon>Lactobacillales</taxon>
        <taxon>Aerococcaceae</taxon>
        <taxon>Ruoffia</taxon>
    </lineage>
</organism>
<evidence type="ECO:0000313" key="4">
    <source>
        <dbReference type="EMBL" id="TLQ41518.1"/>
    </source>
</evidence>
<proteinExistence type="predicted"/>
<protein>
    <recommendedName>
        <fullName evidence="6">Septum formation initiator</fullName>
    </recommendedName>
</protein>
<comment type="caution">
    <text evidence="4">The sequence shown here is derived from an EMBL/GenBank/DDBJ whole genome shotgun (WGS) entry which is preliminary data.</text>
</comment>
<dbReference type="InterPro" id="IPR007060">
    <property type="entry name" value="FtsL/DivIC"/>
</dbReference>
<keyword evidence="1" id="KW-0175">Coiled coil</keyword>
<reference evidence="4 5" key="1">
    <citation type="submission" date="2019-05" db="EMBL/GenBank/DDBJ databases">
        <title>The metagenome of a microbial culture collection derived from dairy environment covers the genomic content of the human microbiome.</title>
        <authorList>
            <person name="Roder T."/>
            <person name="Wuthrich D."/>
            <person name="Sattari Z."/>
            <person name="Von Ah U."/>
            <person name="Bar C."/>
            <person name="Ronchi F."/>
            <person name="Macpherson A.J."/>
            <person name="Ganal-Vonarburg S.C."/>
            <person name="Bruggmann R."/>
            <person name="Vergeres G."/>
        </authorList>
    </citation>
    <scope>NUCLEOTIDE SEQUENCE [LARGE SCALE GENOMIC DNA]</scope>
    <source>
        <strain evidence="4 5">FAM 24227</strain>
    </source>
</reference>
<evidence type="ECO:0000256" key="2">
    <source>
        <dbReference type="SAM" id="MobiDB-lite"/>
    </source>
</evidence>
<dbReference type="OrthoDB" id="2991180at2"/>
<dbReference type="PANTHER" id="PTHR40027">
    <property type="entry name" value="CELL DIVISION PROTEIN DIVIC"/>
    <property type="match status" value="1"/>
</dbReference>
<dbReference type="GO" id="GO:0051301">
    <property type="term" value="P:cell division"/>
    <property type="evidence" value="ECO:0007669"/>
    <property type="project" value="InterPro"/>
</dbReference>
<dbReference type="AlphaFoldDB" id="A0A5R9DW87"/>
<gene>
    <name evidence="4" type="ORF">FEZ33_05570</name>
</gene>
<keyword evidence="3" id="KW-0472">Membrane</keyword>
<dbReference type="Proteomes" id="UP000306420">
    <property type="component" value="Unassembled WGS sequence"/>
</dbReference>
<evidence type="ECO:0000313" key="5">
    <source>
        <dbReference type="Proteomes" id="UP000306420"/>
    </source>
</evidence>
<keyword evidence="3" id="KW-1133">Transmembrane helix</keyword>